<accession>A0ABD3UZI4</accession>
<dbReference type="GO" id="GO:0000166">
    <property type="term" value="F:nucleotide binding"/>
    <property type="evidence" value="ECO:0007669"/>
    <property type="project" value="UniProtKB-KW"/>
</dbReference>
<keyword evidence="2" id="KW-0547">Nucleotide-binding</keyword>
<dbReference type="PRINTS" id="PR00449">
    <property type="entry name" value="RASTRNSFRMNG"/>
</dbReference>
<gene>
    <name evidence="3" type="ORF">ACJMK2_013424</name>
</gene>
<dbReference type="EMBL" id="JBJQND010000014">
    <property type="protein sequence ID" value="KAL3854146.1"/>
    <property type="molecule type" value="Genomic_DNA"/>
</dbReference>
<name>A0ABD3UZI4_SINWO</name>
<evidence type="ECO:0000256" key="2">
    <source>
        <dbReference type="ARBA" id="ARBA00022741"/>
    </source>
</evidence>
<dbReference type="PROSITE" id="PS51420">
    <property type="entry name" value="RHO"/>
    <property type="match status" value="1"/>
</dbReference>
<dbReference type="SMART" id="SM00173">
    <property type="entry name" value="RAS"/>
    <property type="match status" value="1"/>
</dbReference>
<dbReference type="Proteomes" id="UP001634394">
    <property type="component" value="Unassembled WGS sequence"/>
</dbReference>
<dbReference type="CDD" id="cd00154">
    <property type="entry name" value="Rab"/>
    <property type="match status" value="1"/>
</dbReference>
<dbReference type="Gene3D" id="3.40.50.300">
    <property type="entry name" value="P-loop containing nucleotide triphosphate hydrolases"/>
    <property type="match status" value="1"/>
</dbReference>
<comment type="caution">
    <text evidence="3">The sequence shown here is derived from an EMBL/GenBank/DDBJ whole genome shotgun (WGS) entry which is preliminary data.</text>
</comment>
<dbReference type="SMART" id="SM00174">
    <property type="entry name" value="RHO"/>
    <property type="match status" value="1"/>
</dbReference>
<evidence type="ECO:0000313" key="4">
    <source>
        <dbReference type="Proteomes" id="UP001634394"/>
    </source>
</evidence>
<dbReference type="InterPro" id="IPR001806">
    <property type="entry name" value="Small_GTPase"/>
</dbReference>
<dbReference type="SUPFAM" id="SSF52540">
    <property type="entry name" value="P-loop containing nucleoside triphosphate hydrolases"/>
    <property type="match status" value="1"/>
</dbReference>
<evidence type="ECO:0000256" key="1">
    <source>
        <dbReference type="ARBA" id="ARBA00006270"/>
    </source>
</evidence>
<dbReference type="PANTHER" id="PTHR47978">
    <property type="match status" value="1"/>
</dbReference>
<dbReference type="InterPro" id="IPR005225">
    <property type="entry name" value="Small_GTP-bd"/>
</dbReference>
<evidence type="ECO:0000313" key="3">
    <source>
        <dbReference type="EMBL" id="KAL3854146.1"/>
    </source>
</evidence>
<proteinExistence type="inferred from homology"/>
<sequence length="233" mass="25793">MSRHEGSDKKHGVIANRTRSGEIENSKFYSSSFANLFKVKVVVVGDVGVGKTSLAARFVKGTFQPAYELTIGASFLCKAVEMPNYTIVFQIWDTAGQERYRSLVSMYLRDAKAALLVYDVTDLNSYINVSEWLKQLRKYSPEDIKIILVAAKCDLSSAVHPSTANEYAAKNEILFMETSSKTGLNVDKLFTTLASIMNVRGDDTNSALHPNRTSILDLNNPVATNKKQQCCSS</sequence>
<dbReference type="AlphaFoldDB" id="A0ABD3UZI4"/>
<dbReference type="NCBIfam" id="TIGR00231">
    <property type="entry name" value="small_GTP"/>
    <property type="match status" value="1"/>
</dbReference>
<dbReference type="SMART" id="SM00176">
    <property type="entry name" value="RAN"/>
    <property type="match status" value="1"/>
</dbReference>
<dbReference type="FunFam" id="3.40.50.300:FF:000808">
    <property type="entry name" value="Small GTP-binding protein, putative"/>
    <property type="match status" value="1"/>
</dbReference>
<reference evidence="3 4" key="1">
    <citation type="submission" date="2024-11" db="EMBL/GenBank/DDBJ databases">
        <title>Chromosome-level genome assembly of the freshwater bivalve Anodonta woodiana.</title>
        <authorList>
            <person name="Chen X."/>
        </authorList>
    </citation>
    <scope>NUCLEOTIDE SEQUENCE [LARGE SCALE GENOMIC DNA]</scope>
    <source>
        <strain evidence="3">MN2024</strain>
        <tissue evidence="3">Gills</tissue>
    </source>
</reference>
<dbReference type="PROSITE" id="PS51421">
    <property type="entry name" value="RAS"/>
    <property type="match status" value="1"/>
</dbReference>
<dbReference type="PROSITE" id="PS51419">
    <property type="entry name" value="RAB"/>
    <property type="match status" value="1"/>
</dbReference>
<comment type="similarity">
    <text evidence="1">Belongs to the small GTPase superfamily. Rab family.</text>
</comment>
<protein>
    <submittedName>
        <fullName evidence="3">Uncharacterized protein</fullName>
    </submittedName>
</protein>
<dbReference type="SMART" id="SM00175">
    <property type="entry name" value="RAB"/>
    <property type="match status" value="1"/>
</dbReference>
<keyword evidence="4" id="KW-1185">Reference proteome</keyword>
<dbReference type="Pfam" id="PF00071">
    <property type="entry name" value="Ras"/>
    <property type="match status" value="1"/>
</dbReference>
<organism evidence="3 4">
    <name type="scientific">Sinanodonta woodiana</name>
    <name type="common">Chinese pond mussel</name>
    <name type="synonym">Anodonta woodiana</name>
    <dbReference type="NCBI Taxonomy" id="1069815"/>
    <lineage>
        <taxon>Eukaryota</taxon>
        <taxon>Metazoa</taxon>
        <taxon>Spiralia</taxon>
        <taxon>Lophotrochozoa</taxon>
        <taxon>Mollusca</taxon>
        <taxon>Bivalvia</taxon>
        <taxon>Autobranchia</taxon>
        <taxon>Heteroconchia</taxon>
        <taxon>Palaeoheterodonta</taxon>
        <taxon>Unionida</taxon>
        <taxon>Unionoidea</taxon>
        <taxon>Unionidae</taxon>
        <taxon>Unioninae</taxon>
        <taxon>Sinanodonta</taxon>
    </lineage>
</organism>
<dbReference type="InterPro" id="IPR027417">
    <property type="entry name" value="P-loop_NTPase"/>
</dbReference>